<dbReference type="Pfam" id="PF08713">
    <property type="entry name" value="DNA_alkylation"/>
    <property type="match status" value="1"/>
</dbReference>
<proteinExistence type="predicted"/>
<dbReference type="EMBL" id="JADKPN010000022">
    <property type="protein sequence ID" value="MBF4766066.1"/>
    <property type="molecule type" value="Genomic_DNA"/>
</dbReference>
<dbReference type="InterPro" id="IPR014825">
    <property type="entry name" value="DNA_alkylation"/>
</dbReference>
<dbReference type="InterPro" id="IPR016024">
    <property type="entry name" value="ARM-type_fold"/>
</dbReference>
<accession>A0A930VI57</accession>
<comment type="caution">
    <text evidence="1">The sequence shown here is derived from an EMBL/GenBank/DDBJ whole genome shotgun (WGS) entry which is preliminary data.</text>
</comment>
<dbReference type="SUPFAM" id="SSF48371">
    <property type="entry name" value="ARM repeat"/>
    <property type="match status" value="1"/>
</dbReference>
<dbReference type="Gene3D" id="1.25.10.90">
    <property type="match status" value="1"/>
</dbReference>
<dbReference type="PANTHER" id="PTHR34070:SF1">
    <property type="entry name" value="DNA ALKYLATION REPAIR PROTEIN"/>
    <property type="match status" value="1"/>
</dbReference>
<dbReference type="AlphaFoldDB" id="A0A930VI57"/>
<dbReference type="RefSeq" id="WP_194709247.1">
    <property type="nucleotide sequence ID" value="NZ_JADKPN010000022.1"/>
</dbReference>
<sequence>MGADADVVAAVRSALAEAGDPAIASGQQAYMKSSMPYHGVPSPVLKRVLRPVLAAYAPLDRATHEATVLALWDGATHREERYAATTLARHRAARPWQDPASLDLYRHLVVTGAWWDHVDEVAAHLVGNVLAGHRVEVTPVVRTWARDGDLWVRRTAVLSQVNHRGDTDTDLLREVVEANVADPSFWLRKAIGWALRQHARTDPDWVRAEVARLGGRLSGLSRREALKHLGQVGPGPATGGSTTG</sequence>
<evidence type="ECO:0000313" key="1">
    <source>
        <dbReference type="EMBL" id="MBF4766066.1"/>
    </source>
</evidence>
<evidence type="ECO:0000313" key="2">
    <source>
        <dbReference type="Proteomes" id="UP000640489"/>
    </source>
</evidence>
<organism evidence="1 2">
    <name type="scientific">Nocardioides islandensis</name>
    <dbReference type="NCBI Taxonomy" id="433663"/>
    <lineage>
        <taxon>Bacteria</taxon>
        <taxon>Bacillati</taxon>
        <taxon>Actinomycetota</taxon>
        <taxon>Actinomycetes</taxon>
        <taxon>Propionibacteriales</taxon>
        <taxon>Nocardioidaceae</taxon>
        <taxon>Nocardioides</taxon>
    </lineage>
</organism>
<dbReference type="PANTHER" id="PTHR34070">
    <property type="entry name" value="ARMADILLO-TYPE FOLD"/>
    <property type="match status" value="1"/>
</dbReference>
<name>A0A930VI57_9ACTN</name>
<protein>
    <submittedName>
        <fullName evidence="1">DNA alkylation repair protein</fullName>
    </submittedName>
</protein>
<dbReference type="CDD" id="cd07064">
    <property type="entry name" value="AlkD_like_1"/>
    <property type="match status" value="1"/>
</dbReference>
<reference evidence="1" key="1">
    <citation type="submission" date="2020-11" db="EMBL/GenBank/DDBJ databases">
        <title>Nocardioides sp. nov., isolated from Soil of Cynanchum wilfordii Hemsley rhizosphere.</title>
        <authorList>
            <person name="Lee J.-S."/>
            <person name="Suh M.K."/>
            <person name="Kim J.-S."/>
        </authorList>
    </citation>
    <scope>NUCLEOTIDE SEQUENCE</scope>
    <source>
        <strain evidence="1">KCTC 19275</strain>
    </source>
</reference>
<keyword evidence="2" id="KW-1185">Reference proteome</keyword>
<gene>
    <name evidence="1" type="ORF">ISU07_23265</name>
</gene>
<dbReference type="Proteomes" id="UP000640489">
    <property type="component" value="Unassembled WGS sequence"/>
</dbReference>